<comment type="caution">
    <text evidence="15">The sequence shown here is derived from an EMBL/GenBank/DDBJ whole genome shotgun (WGS) entry which is preliminary data.</text>
</comment>
<dbReference type="Gene3D" id="3.40.50.300">
    <property type="entry name" value="P-loop containing nucleotide triphosphate hydrolases"/>
    <property type="match status" value="1"/>
</dbReference>
<sequence>MRMKISIKRCLMYALFSGIVVTFILYHTVPCDLAPQVIMVPLDAQKYIFDRTSRKIPYDRNMPIIFIGGMPRSGTTLMRAMLDAHPDIRCGEETRVIPRLLGMRANWEKSQLEEKRLSEAGIKGDVMNSAMGSFILEIIAKHGEAAPHLCNKDPFTLKSSVYLNQLFPNAKFLLMIRDGRATVNSIISRQVTITGFDLKSFRNCMTKWNSAMEIMFSQCLLVGPDNCMPVYYEQLVLQPELWLRRILIFLDIPWNSSVLHHEDFIEKPGGIAVSKTEKSTDQIIKPVNLEALSKWVGKIPKDVVKDMASIAPMLKTLGYDPNANPPDYGKPDPRVANNTLHIQQNLDYWKQREGDILKVNGSKDDLREGEILKANGSKDDLREGEILKANGSKNYLREGEILKANGSKDDIREGEILQANGSKDDLRKGEILKANGSKDDLREGEILKANDSKDD</sequence>
<keyword evidence="10" id="KW-1015">Disulfide bond</keyword>
<comment type="function">
    <text evidence="13">Catalyzes the O-sulfation of tyrosine residues within acidic motifs of polypeptides, using 3'-phosphoadenylyl sulfate (PAPS) as cosubstrate.</text>
</comment>
<dbReference type="EC" id="2.8.2.20" evidence="3 13"/>
<evidence type="ECO:0000256" key="14">
    <source>
        <dbReference type="SAM" id="Phobius"/>
    </source>
</evidence>
<dbReference type="InterPro" id="IPR026634">
    <property type="entry name" value="TPST-like"/>
</dbReference>
<dbReference type="FunFam" id="3.40.50.300:FF:000290">
    <property type="entry name" value="Protein-tyrosine sulfotransferase"/>
    <property type="match status" value="1"/>
</dbReference>
<keyword evidence="7 14" id="KW-1133">Transmembrane helix</keyword>
<protein>
    <recommendedName>
        <fullName evidence="3 13">Protein-tyrosine sulfotransferase</fullName>
        <ecNumber evidence="3 13">2.8.2.20</ecNumber>
    </recommendedName>
</protein>
<evidence type="ECO:0000256" key="12">
    <source>
        <dbReference type="ARBA" id="ARBA00048460"/>
    </source>
</evidence>
<comment type="catalytic activity">
    <reaction evidence="12 13">
        <text>L-tyrosyl-[protein] + 3'-phosphoadenylyl sulfate = O-sulfo-L-tyrosine-[protein] + adenosine 3',5'-bisphosphate + H(+)</text>
        <dbReference type="Rhea" id="RHEA:16801"/>
        <dbReference type="Rhea" id="RHEA-COMP:10136"/>
        <dbReference type="Rhea" id="RHEA-COMP:11688"/>
        <dbReference type="ChEBI" id="CHEBI:15378"/>
        <dbReference type="ChEBI" id="CHEBI:46858"/>
        <dbReference type="ChEBI" id="CHEBI:58339"/>
        <dbReference type="ChEBI" id="CHEBI:58343"/>
        <dbReference type="ChEBI" id="CHEBI:65286"/>
        <dbReference type="EC" id="2.8.2.20"/>
    </reaction>
</comment>
<dbReference type="PANTHER" id="PTHR12788">
    <property type="entry name" value="PROTEIN-TYROSINE SULFOTRANSFERASE 2"/>
    <property type="match status" value="1"/>
</dbReference>
<dbReference type="Proteomes" id="UP001195483">
    <property type="component" value="Unassembled WGS sequence"/>
</dbReference>
<comment type="similarity">
    <text evidence="2 13">Belongs to the protein sulfotransferase family.</text>
</comment>
<evidence type="ECO:0000256" key="3">
    <source>
        <dbReference type="ARBA" id="ARBA00013262"/>
    </source>
</evidence>
<keyword evidence="16" id="KW-1185">Reference proteome</keyword>
<dbReference type="PANTHER" id="PTHR12788:SF10">
    <property type="entry name" value="PROTEIN-TYROSINE SULFOTRANSFERASE"/>
    <property type="match status" value="1"/>
</dbReference>
<reference evidence="15" key="2">
    <citation type="journal article" date="2021" name="Genome Biol. Evol.">
        <title>Developing a high-quality reference genome for a parasitic bivalve with doubly uniparental inheritance (Bivalvia: Unionida).</title>
        <authorList>
            <person name="Smith C.H."/>
        </authorList>
    </citation>
    <scope>NUCLEOTIDE SEQUENCE</scope>
    <source>
        <strain evidence="15">CHS0354</strain>
        <tissue evidence="15">Mantle</tissue>
    </source>
</reference>
<evidence type="ECO:0000313" key="16">
    <source>
        <dbReference type="Proteomes" id="UP001195483"/>
    </source>
</evidence>
<evidence type="ECO:0000256" key="2">
    <source>
        <dbReference type="ARBA" id="ARBA00009988"/>
    </source>
</evidence>
<evidence type="ECO:0000256" key="4">
    <source>
        <dbReference type="ARBA" id="ARBA00022679"/>
    </source>
</evidence>
<keyword evidence="8" id="KW-0333">Golgi apparatus</keyword>
<dbReference type="Pfam" id="PF13469">
    <property type="entry name" value="Sulfotransfer_3"/>
    <property type="match status" value="1"/>
</dbReference>
<evidence type="ECO:0000256" key="8">
    <source>
        <dbReference type="ARBA" id="ARBA00023034"/>
    </source>
</evidence>
<keyword evidence="5 14" id="KW-0812">Transmembrane</keyword>
<name>A0AAE0VRG5_9BIVA</name>
<evidence type="ECO:0000256" key="6">
    <source>
        <dbReference type="ARBA" id="ARBA00022968"/>
    </source>
</evidence>
<dbReference type="EMBL" id="JAEAOA010002018">
    <property type="protein sequence ID" value="KAK3587296.1"/>
    <property type="molecule type" value="Genomic_DNA"/>
</dbReference>
<dbReference type="GO" id="GO:0000139">
    <property type="term" value="C:Golgi membrane"/>
    <property type="evidence" value="ECO:0007669"/>
    <property type="project" value="UniProtKB-SubCell"/>
</dbReference>
<evidence type="ECO:0000313" key="15">
    <source>
        <dbReference type="EMBL" id="KAK3587296.1"/>
    </source>
</evidence>
<reference evidence="15" key="1">
    <citation type="journal article" date="2021" name="Genome Biol. Evol.">
        <title>A High-Quality Reference Genome for a Parasitic Bivalve with Doubly Uniparental Inheritance (Bivalvia: Unionida).</title>
        <authorList>
            <person name="Smith C.H."/>
        </authorList>
    </citation>
    <scope>NUCLEOTIDE SEQUENCE</scope>
    <source>
        <strain evidence="15">CHS0354</strain>
    </source>
</reference>
<evidence type="ECO:0000256" key="11">
    <source>
        <dbReference type="ARBA" id="ARBA00023180"/>
    </source>
</evidence>
<keyword evidence="4 13" id="KW-0808">Transferase</keyword>
<dbReference type="SUPFAM" id="SSF52540">
    <property type="entry name" value="P-loop containing nucleoside triphosphate hydrolases"/>
    <property type="match status" value="1"/>
</dbReference>
<dbReference type="GO" id="GO:0008476">
    <property type="term" value="F:protein-tyrosine sulfotransferase activity"/>
    <property type="evidence" value="ECO:0007669"/>
    <property type="project" value="UniProtKB-EC"/>
</dbReference>
<gene>
    <name evidence="15" type="ORF">CHS0354_034450</name>
</gene>
<accession>A0AAE0VRG5</accession>
<keyword evidence="11" id="KW-0325">Glycoprotein</keyword>
<keyword evidence="9 14" id="KW-0472">Membrane</keyword>
<keyword evidence="6" id="KW-0735">Signal-anchor</keyword>
<evidence type="ECO:0000256" key="13">
    <source>
        <dbReference type="RuleBase" id="RU365018"/>
    </source>
</evidence>
<feature type="transmembrane region" description="Helical" evidence="14">
    <location>
        <begin position="12"/>
        <end position="29"/>
    </location>
</feature>
<comment type="subcellular location">
    <subcellularLocation>
        <location evidence="1">Golgi apparatus membrane</location>
        <topology evidence="1">Single-pass type II membrane protein</topology>
    </subcellularLocation>
</comment>
<reference evidence="15" key="3">
    <citation type="submission" date="2023-05" db="EMBL/GenBank/DDBJ databases">
        <authorList>
            <person name="Smith C.H."/>
        </authorList>
    </citation>
    <scope>NUCLEOTIDE SEQUENCE</scope>
    <source>
        <strain evidence="15">CHS0354</strain>
        <tissue evidence="15">Mantle</tissue>
    </source>
</reference>
<evidence type="ECO:0000256" key="9">
    <source>
        <dbReference type="ARBA" id="ARBA00023136"/>
    </source>
</evidence>
<evidence type="ECO:0000256" key="5">
    <source>
        <dbReference type="ARBA" id="ARBA00022692"/>
    </source>
</evidence>
<dbReference type="AlphaFoldDB" id="A0AAE0VRG5"/>
<dbReference type="InterPro" id="IPR027417">
    <property type="entry name" value="P-loop_NTPase"/>
</dbReference>
<evidence type="ECO:0000256" key="7">
    <source>
        <dbReference type="ARBA" id="ARBA00022989"/>
    </source>
</evidence>
<evidence type="ECO:0000256" key="10">
    <source>
        <dbReference type="ARBA" id="ARBA00023157"/>
    </source>
</evidence>
<evidence type="ECO:0000256" key="1">
    <source>
        <dbReference type="ARBA" id="ARBA00004323"/>
    </source>
</evidence>
<organism evidence="15 16">
    <name type="scientific">Potamilus streckersoni</name>
    <dbReference type="NCBI Taxonomy" id="2493646"/>
    <lineage>
        <taxon>Eukaryota</taxon>
        <taxon>Metazoa</taxon>
        <taxon>Spiralia</taxon>
        <taxon>Lophotrochozoa</taxon>
        <taxon>Mollusca</taxon>
        <taxon>Bivalvia</taxon>
        <taxon>Autobranchia</taxon>
        <taxon>Heteroconchia</taxon>
        <taxon>Palaeoheterodonta</taxon>
        <taxon>Unionida</taxon>
        <taxon>Unionoidea</taxon>
        <taxon>Unionidae</taxon>
        <taxon>Ambleminae</taxon>
        <taxon>Lampsilini</taxon>
        <taxon>Potamilus</taxon>
    </lineage>
</organism>
<proteinExistence type="inferred from homology"/>